<reference evidence="1 2" key="1">
    <citation type="submission" date="2019-07" db="EMBL/GenBank/DDBJ databases">
        <title>Genomic Encyclopedia of Archaeal and Bacterial Type Strains, Phase II (KMG-II): from individual species to whole genera.</title>
        <authorList>
            <person name="Goeker M."/>
        </authorList>
    </citation>
    <scope>NUCLEOTIDE SEQUENCE [LARGE SCALE GENOMIC DNA]</scope>
    <source>
        <strain evidence="1 2">ATCC BAA-1854</strain>
    </source>
</reference>
<name>A0A562TZN0_9SPHI</name>
<dbReference type="EMBL" id="VLLI01000008">
    <property type="protein sequence ID" value="TWI98718.1"/>
    <property type="molecule type" value="Genomic_DNA"/>
</dbReference>
<sequence length="175" mass="20111">MTPQTSKLIYPSIGRVDSLSKALNILQHKTDSIQLALTKTVIGKEYFDLSKSLGKLERNAMKGIYFSLEKDDNNNEKDAKNFVPFLWALRLAASYNQSEDQKMTSLWVLNVYRKKDIGAGVVKYDKYFSEVKELLNGLKSSDDPETKRQVEEIESECYRQKYASIKVKKNNVKNI</sequence>
<organism evidence="1 2">
    <name type="scientific">Mucilaginibacter frigoritolerans</name>
    <dbReference type="NCBI Taxonomy" id="652788"/>
    <lineage>
        <taxon>Bacteria</taxon>
        <taxon>Pseudomonadati</taxon>
        <taxon>Bacteroidota</taxon>
        <taxon>Sphingobacteriia</taxon>
        <taxon>Sphingobacteriales</taxon>
        <taxon>Sphingobacteriaceae</taxon>
        <taxon>Mucilaginibacter</taxon>
    </lineage>
</organism>
<accession>A0A562TZN0</accession>
<comment type="caution">
    <text evidence="1">The sequence shown here is derived from an EMBL/GenBank/DDBJ whole genome shotgun (WGS) entry which is preliminary data.</text>
</comment>
<proteinExistence type="predicted"/>
<protein>
    <submittedName>
        <fullName evidence="1">Uncharacterized protein</fullName>
    </submittedName>
</protein>
<dbReference type="Proteomes" id="UP000317010">
    <property type="component" value="Unassembled WGS sequence"/>
</dbReference>
<evidence type="ECO:0000313" key="2">
    <source>
        <dbReference type="Proteomes" id="UP000317010"/>
    </source>
</evidence>
<keyword evidence="2" id="KW-1185">Reference proteome</keyword>
<gene>
    <name evidence="1" type="ORF">JN11_02906</name>
</gene>
<dbReference type="RefSeq" id="WP_144913610.1">
    <property type="nucleotide sequence ID" value="NZ_VLLI01000008.1"/>
</dbReference>
<evidence type="ECO:0000313" key="1">
    <source>
        <dbReference type="EMBL" id="TWI98718.1"/>
    </source>
</evidence>
<dbReference type="AlphaFoldDB" id="A0A562TZN0"/>